<accession>A0ABD1DD88</accession>
<dbReference type="Proteomes" id="UP001562425">
    <property type="component" value="Unassembled WGS sequence"/>
</dbReference>
<sequence>MSFKITTTSRRINQEDVTDKISHGKSVFGSFDKQHTKCRFIAEVCHRHRDKADAFFPALDSWDLRGISGL</sequence>
<reference evidence="1 2" key="1">
    <citation type="submission" date="2024-05" db="EMBL/GenBank/DDBJ databases">
        <title>Culex pipiens pipiens assembly and annotation.</title>
        <authorList>
            <person name="Alout H."/>
            <person name="Durand T."/>
        </authorList>
    </citation>
    <scope>NUCLEOTIDE SEQUENCE [LARGE SCALE GENOMIC DNA]</scope>
    <source>
        <strain evidence="1">HA-2024</strain>
        <tissue evidence="1">Whole body</tissue>
    </source>
</reference>
<organism evidence="1 2">
    <name type="scientific">Culex pipiens pipiens</name>
    <name type="common">Northern house mosquito</name>
    <dbReference type="NCBI Taxonomy" id="38569"/>
    <lineage>
        <taxon>Eukaryota</taxon>
        <taxon>Metazoa</taxon>
        <taxon>Ecdysozoa</taxon>
        <taxon>Arthropoda</taxon>
        <taxon>Hexapoda</taxon>
        <taxon>Insecta</taxon>
        <taxon>Pterygota</taxon>
        <taxon>Neoptera</taxon>
        <taxon>Endopterygota</taxon>
        <taxon>Diptera</taxon>
        <taxon>Nematocera</taxon>
        <taxon>Culicoidea</taxon>
        <taxon>Culicidae</taxon>
        <taxon>Culicinae</taxon>
        <taxon>Culicini</taxon>
        <taxon>Culex</taxon>
        <taxon>Culex</taxon>
    </lineage>
</organism>
<evidence type="ECO:0000313" key="2">
    <source>
        <dbReference type="Proteomes" id="UP001562425"/>
    </source>
</evidence>
<gene>
    <name evidence="1" type="ORF">pipiens_009612</name>
</gene>
<dbReference type="AlphaFoldDB" id="A0ABD1DD88"/>
<protein>
    <submittedName>
        <fullName evidence="1">Uncharacterized protein</fullName>
    </submittedName>
</protein>
<name>A0ABD1DD88_CULPP</name>
<evidence type="ECO:0000313" key="1">
    <source>
        <dbReference type="EMBL" id="KAL1397635.1"/>
    </source>
</evidence>
<feature type="non-terminal residue" evidence="1">
    <location>
        <position position="70"/>
    </location>
</feature>
<comment type="caution">
    <text evidence="1">The sequence shown here is derived from an EMBL/GenBank/DDBJ whole genome shotgun (WGS) entry which is preliminary data.</text>
</comment>
<keyword evidence="2" id="KW-1185">Reference proteome</keyword>
<proteinExistence type="predicted"/>
<dbReference type="EMBL" id="JBEHCU010006204">
    <property type="protein sequence ID" value="KAL1397635.1"/>
    <property type="molecule type" value="Genomic_DNA"/>
</dbReference>